<dbReference type="AlphaFoldDB" id="A0A1T4T126"/>
<dbReference type="InterPro" id="IPR011042">
    <property type="entry name" value="6-blade_b-propeller_TolB-like"/>
</dbReference>
<name>A0A1T4T126_9HYPH</name>
<organism evidence="4 5">
    <name type="scientific">Enhydrobacter aerosaccus</name>
    <dbReference type="NCBI Taxonomy" id="225324"/>
    <lineage>
        <taxon>Bacteria</taxon>
        <taxon>Pseudomonadati</taxon>
        <taxon>Pseudomonadota</taxon>
        <taxon>Alphaproteobacteria</taxon>
        <taxon>Hyphomicrobiales</taxon>
        <taxon>Enhydrobacter</taxon>
    </lineage>
</organism>
<dbReference type="InterPro" id="IPR006311">
    <property type="entry name" value="TAT_signal"/>
</dbReference>
<evidence type="ECO:0000256" key="3">
    <source>
        <dbReference type="PROSITE-ProRule" id="PRU00221"/>
    </source>
</evidence>
<keyword evidence="5" id="KW-1185">Reference proteome</keyword>
<sequence>MATALTRRSFLAAGTALGFGGPAAAQKGPPDVAARPSRPKFDLQEVARFQHQVTGVAASSDGRLFVNFPRWTEDAPISVAELMRDGSLKPYPDDSWNAWRNAEAAKMQPGDHFVCVQSVVADGGNLWVLDAAAPDNEKVIANGPKLVRIELSSNKVAQIIRFGEDVALQGSYLNDVRIHPDGRTAFVTDSGARGAIVIVDLESGKSHPVLDGHPSTQPDKTVQIHVDGQVIQRPDGRGFTVGADGIAVSNDGKTLYWQPLTSRTLYSIDTATLMAADPEEAGRKVSKAGQSNVADGLLMTRDNHLYLTSLEDNSVRIWDGDRSRIVVEDPRLRWPDSLSEAPDGSLYVTASHIPDSAWFNASAPRAVPTQLFRMVRSASG</sequence>
<dbReference type="PROSITE" id="PS50082">
    <property type="entry name" value="WD_REPEATS_2"/>
    <property type="match status" value="1"/>
</dbReference>
<dbReference type="EMBL" id="FUWJ01000011">
    <property type="protein sequence ID" value="SKA34186.1"/>
    <property type="molecule type" value="Genomic_DNA"/>
</dbReference>
<dbReference type="Gene3D" id="2.120.10.30">
    <property type="entry name" value="TolB, C-terminal domain"/>
    <property type="match status" value="1"/>
</dbReference>
<dbReference type="InterPro" id="IPR017996">
    <property type="entry name" value="MRJP/yellow-related"/>
</dbReference>
<evidence type="ECO:0000256" key="1">
    <source>
        <dbReference type="ARBA" id="ARBA00004613"/>
    </source>
</evidence>
<dbReference type="SUPFAM" id="SSF63829">
    <property type="entry name" value="Calcium-dependent phosphotriesterase"/>
    <property type="match status" value="1"/>
</dbReference>
<comment type="subcellular location">
    <subcellularLocation>
        <location evidence="1">Secreted</location>
    </subcellularLocation>
</comment>
<protein>
    <submittedName>
        <fullName evidence="4">Major royal jelly protein</fullName>
    </submittedName>
</protein>
<dbReference type="Pfam" id="PF03022">
    <property type="entry name" value="MRJP"/>
    <property type="match status" value="1"/>
</dbReference>
<dbReference type="OrthoDB" id="9797664at2"/>
<dbReference type="PANTHER" id="PTHR10009:SF18">
    <property type="entry name" value="PROTEIN YELLOW-LIKE PROTEIN"/>
    <property type="match status" value="1"/>
</dbReference>
<dbReference type="PANTHER" id="PTHR10009">
    <property type="entry name" value="PROTEIN YELLOW-RELATED"/>
    <property type="match status" value="1"/>
</dbReference>
<proteinExistence type="predicted"/>
<gene>
    <name evidence="4" type="ORF">SAMN02745126_05494</name>
</gene>
<evidence type="ECO:0000256" key="2">
    <source>
        <dbReference type="ARBA" id="ARBA00022525"/>
    </source>
</evidence>
<keyword evidence="2" id="KW-0964">Secreted</keyword>
<reference evidence="5" key="1">
    <citation type="submission" date="2017-02" db="EMBL/GenBank/DDBJ databases">
        <authorList>
            <person name="Varghese N."/>
            <person name="Submissions S."/>
        </authorList>
    </citation>
    <scope>NUCLEOTIDE SEQUENCE [LARGE SCALE GENOMIC DNA]</scope>
    <source>
        <strain evidence="5">ATCC 27094</strain>
    </source>
</reference>
<dbReference type="STRING" id="225324.SAMN02745126_05494"/>
<accession>A0A1T4T126</accession>
<keyword evidence="3" id="KW-0853">WD repeat</keyword>
<dbReference type="GO" id="GO:0005576">
    <property type="term" value="C:extracellular region"/>
    <property type="evidence" value="ECO:0007669"/>
    <property type="project" value="UniProtKB-SubCell"/>
</dbReference>
<feature type="repeat" description="WD" evidence="3">
    <location>
        <begin position="287"/>
        <end position="328"/>
    </location>
</feature>
<dbReference type="Proteomes" id="UP000190092">
    <property type="component" value="Unassembled WGS sequence"/>
</dbReference>
<evidence type="ECO:0000313" key="5">
    <source>
        <dbReference type="Proteomes" id="UP000190092"/>
    </source>
</evidence>
<dbReference type="RefSeq" id="WP_085937219.1">
    <property type="nucleotide sequence ID" value="NZ_FUWJ01000011.1"/>
</dbReference>
<dbReference type="PROSITE" id="PS51318">
    <property type="entry name" value="TAT"/>
    <property type="match status" value="1"/>
</dbReference>
<evidence type="ECO:0000313" key="4">
    <source>
        <dbReference type="EMBL" id="SKA34186.1"/>
    </source>
</evidence>
<dbReference type="InterPro" id="IPR001680">
    <property type="entry name" value="WD40_rpt"/>
</dbReference>